<protein>
    <submittedName>
        <fullName evidence="2">Uncharacterized protein</fullName>
    </submittedName>
</protein>
<organism evidence="2 3">
    <name type="scientific">Protopolystoma xenopodis</name>
    <dbReference type="NCBI Taxonomy" id="117903"/>
    <lineage>
        <taxon>Eukaryota</taxon>
        <taxon>Metazoa</taxon>
        <taxon>Spiralia</taxon>
        <taxon>Lophotrochozoa</taxon>
        <taxon>Platyhelminthes</taxon>
        <taxon>Monogenea</taxon>
        <taxon>Polyopisthocotylea</taxon>
        <taxon>Polystomatidea</taxon>
        <taxon>Polystomatidae</taxon>
        <taxon>Protopolystoma</taxon>
    </lineage>
</organism>
<dbReference type="EMBL" id="CAAALY010062065">
    <property type="protein sequence ID" value="VEL23459.1"/>
    <property type="molecule type" value="Genomic_DNA"/>
</dbReference>
<feature type="compositionally biased region" description="Polar residues" evidence="1">
    <location>
        <begin position="116"/>
        <end position="126"/>
    </location>
</feature>
<proteinExistence type="predicted"/>
<feature type="region of interest" description="Disordered" evidence="1">
    <location>
        <begin position="81"/>
        <end position="126"/>
    </location>
</feature>
<feature type="compositionally biased region" description="Basic and acidic residues" evidence="1">
    <location>
        <begin position="98"/>
        <end position="109"/>
    </location>
</feature>
<sequence>MTPLTIPPCALARLPAGVREVPAHFSTQQVRLDGPLYSPDGLATRLYQPTGQPACLWNRTAAIFVLFPHLKDWMAILPGITSSRPREGKKLGVTRTGFLREPERSRDGVQKGLPKSVSSRSFPASR</sequence>
<comment type="caution">
    <text evidence="2">The sequence shown here is derived from an EMBL/GenBank/DDBJ whole genome shotgun (WGS) entry which is preliminary data.</text>
</comment>
<accession>A0A448WYP9</accession>
<evidence type="ECO:0000256" key="1">
    <source>
        <dbReference type="SAM" id="MobiDB-lite"/>
    </source>
</evidence>
<keyword evidence="3" id="KW-1185">Reference proteome</keyword>
<reference evidence="2" key="1">
    <citation type="submission" date="2018-11" db="EMBL/GenBank/DDBJ databases">
        <authorList>
            <consortium name="Pathogen Informatics"/>
        </authorList>
    </citation>
    <scope>NUCLEOTIDE SEQUENCE</scope>
</reference>
<gene>
    <name evidence="2" type="ORF">PXEA_LOCUS16899</name>
</gene>
<evidence type="ECO:0000313" key="3">
    <source>
        <dbReference type="Proteomes" id="UP000784294"/>
    </source>
</evidence>
<evidence type="ECO:0000313" key="2">
    <source>
        <dbReference type="EMBL" id="VEL23459.1"/>
    </source>
</evidence>
<dbReference type="Proteomes" id="UP000784294">
    <property type="component" value="Unassembled WGS sequence"/>
</dbReference>
<dbReference type="AlphaFoldDB" id="A0A448WYP9"/>
<name>A0A448WYP9_9PLAT</name>